<dbReference type="Gene3D" id="2.60.40.2500">
    <property type="match status" value="1"/>
</dbReference>
<dbReference type="InterPro" id="IPR033645">
    <property type="entry name" value="VirB9/CagX/TrbG_C"/>
</dbReference>
<dbReference type="InterPro" id="IPR038161">
    <property type="entry name" value="VirB9/CagX/TrbG_C_sf"/>
</dbReference>
<sequence>MKKTLIIGTLFSVLCLSNAFALDKPQAAKEDQRVLYTDFRADEVYPVTAASGIITTIVFSPSEQVQSYGSGFSTAWEFLGRGNYFFLKPKATDGRTNLVVVTNRRSYLFDIRLGSRAKATYRLTFRYPLDEIEAAKKEAEKNQVKSLLSDSALHSEEKDPENKKSNYQYTMNFGSAAASKTIAPIKAFDDNRFTYLKFKEQTDFPAAYRVQDGEETLLNSHVEDGWLVLHGVYEEVRLRAGKAVVGIYNENYQGGGASDKRAVSVKGLYRQIKHKE</sequence>
<organism evidence="4 5">
    <name type="scientific">Parasutterella excrementihominis YIT 11859</name>
    <dbReference type="NCBI Taxonomy" id="762966"/>
    <lineage>
        <taxon>Bacteria</taxon>
        <taxon>Pseudomonadati</taxon>
        <taxon>Pseudomonadota</taxon>
        <taxon>Betaproteobacteria</taxon>
        <taxon>Burkholderiales</taxon>
        <taxon>Sutterellaceae</taxon>
        <taxon>Parasutterella</taxon>
    </lineage>
</organism>
<comment type="caution">
    <text evidence="4">The sequence shown here is derived from an EMBL/GenBank/DDBJ whole genome shotgun (WGS) entry which is preliminary data.</text>
</comment>
<evidence type="ECO:0000256" key="2">
    <source>
        <dbReference type="ARBA" id="ARBA00022729"/>
    </source>
</evidence>
<feature type="chain" id="PRO_5003302111" evidence="3">
    <location>
        <begin position="22"/>
        <end position="276"/>
    </location>
</feature>
<evidence type="ECO:0000313" key="5">
    <source>
        <dbReference type="Proteomes" id="UP000005156"/>
    </source>
</evidence>
<dbReference type="OrthoDB" id="9773431at2"/>
<dbReference type="eggNOG" id="COG3504">
    <property type="taxonomic scope" value="Bacteria"/>
</dbReference>
<dbReference type="EMBL" id="AFBP01000089">
    <property type="protein sequence ID" value="EGG51232.1"/>
    <property type="molecule type" value="Genomic_DNA"/>
</dbReference>
<accession>F3QN00</accession>
<name>F3QN00_9BURK</name>
<evidence type="ECO:0000313" key="4">
    <source>
        <dbReference type="EMBL" id="EGG51232.1"/>
    </source>
</evidence>
<dbReference type="CDD" id="cd06911">
    <property type="entry name" value="VirB9_CagX_TrbG"/>
    <property type="match status" value="1"/>
</dbReference>
<dbReference type="Proteomes" id="UP000005156">
    <property type="component" value="Unassembled WGS sequence"/>
</dbReference>
<comment type="similarity">
    <text evidence="1">Belongs to the TrbG/VirB9 family.</text>
</comment>
<gene>
    <name evidence="4" type="ORF">HMPREF9439_02330</name>
</gene>
<proteinExistence type="inferred from homology"/>
<keyword evidence="2 3" id="KW-0732">Signal</keyword>
<dbReference type="Pfam" id="PF03524">
    <property type="entry name" value="CagX"/>
    <property type="match status" value="1"/>
</dbReference>
<evidence type="ECO:0000256" key="1">
    <source>
        <dbReference type="ARBA" id="ARBA00006135"/>
    </source>
</evidence>
<dbReference type="InterPro" id="IPR010258">
    <property type="entry name" value="Conjugal_tfr_TrbG/VirB9/CagX"/>
</dbReference>
<protein>
    <submittedName>
        <fullName evidence="4">Putative P-type conjugative transfer protein VirB9</fullName>
    </submittedName>
</protein>
<dbReference type="AlphaFoldDB" id="F3QN00"/>
<dbReference type="GeneID" id="43349629"/>
<dbReference type="RefSeq" id="WP_008864853.1">
    <property type="nucleotide sequence ID" value="NZ_GL883756.1"/>
</dbReference>
<feature type="signal peptide" evidence="3">
    <location>
        <begin position="1"/>
        <end position="21"/>
    </location>
</feature>
<keyword evidence="5" id="KW-1185">Reference proteome</keyword>
<evidence type="ECO:0000256" key="3">
    <source>
        <dbReference type="SAM" id="SignalP"/>
    </source>
</evidence>
<dbReference type="HOGENOM" id="CLU_058585_3_0_4"/>
<reference evidence="4 5" key="1">
    <citation type="submission" date="2011-02" db="EMBL/GenBank/DDBJ databases">
        <authorList>
            <person name="Weinstock G."/>
            <person name="Sodergren E."/>
            <person name="Clifton S."/>
            <person name="Fulton L."/>
            <person name="Fulton B."/>
            <person name="Courtney L."/>
            <person name="Fronick C."/>
            <person name="Harrison M."/>
            <person name="Strong C."/>
            <person name="Farmer C."/>
            <person name="Delahaunty K."/>
            <person name="Markovic C."/>
            <person name="Hall O."/>
            <person name="Minx P."/>
            <person name="Tomlinson C."/>
            <person name="Mitreva M."/>
            <person name="Hou S."/>
            <person name="Chen J."/>
            <person name="Wollam A."/>
            <person name="Pepin K.H."/>
            <person name="Johnson M."/>
            <person name="Bhonagiri V."/>
            <person name="Zhang X."/>
            <person name="Suruliraj S."/>
            <person name="Warren W."/>
            <person name="Chinwalla A."/>
            <person name="Mardis E.R."/>
            <person name="Wilson R.K."/>
        </authorList>
    </citation>
    <scope>NUCLEOTIDE SEQUENCE [LARGE SCALE GENOMIC DNA]</scope>
    <source>
        <strain evidence="4 5">YIT 11859</strain>
    </source>
</reference>